<dbReference type="InterPro" id="IPR033948">
    <property type="entry name" value="ETF_beta_N"/>
</dbReference>
<dbReference type="RefSeq" id="WP_022455640.1">
    <property type="nucleotide sequence ID" value="NZ_JAKZMM010000001.1"/>
</dbReference>
<evidence type="ECO:0000259" key="4">
    <source>
        <dbReference type="SMART" id="SM00893"/>
    </source>
</evidence>
<dbReference type="Proteomes" id="UP001165444">
    <property type="component" value="Unassembled WGS sequence"/>
</dbReference>
<dbReference type="Gene3D" id="3.40.50.620">
    <property type="entry name" value="HUPs"/>
    <property type="match status" value="1"/>
</dbReference>
<dbReference type="InterPro" id="IPR012255">
    <property type="entry name" value="ETF_b"/>
</dbReference>
<evidence type="ECO:0000313" key="5">
    <source>
        <dbReference type="EMBL" id="MCJ2379041.1"/>
    </source>
</evidence>
<dbReference type="InterPro" id="IPR000049">
    <property type="entry name" value="ET-Flavoprotein_bsu_CS"/>
</dbReference>
<comment type="caution">
    <text evidence="5">The sequence shown here is derived from an EMBL/GenBank/DDBJ whole genome shotgun (WGS) entry which is preliminary data.</text>
</comment>
<accession>A0ABT0BWB9</accession>
<evidence type="ECO:0000313" key="6">
    <source>
        <dbReference type="Proteomes" id="UP001165444"/>
    </source>
</evidence>
<protein>
    <recommendedName>
        <fullName evidence="3">Protein FixA</fullName>
    </recommendedName>
</protein>
<dbReference type="InterPro" id="IPR014729">
    <property type="entry name" value="Rossmann-like_a/b/a_fold"/>
</dbReference>
<keyword evidence="6" id="KW-1185">Reference proteome</keyword>
<comment type="similarity">
    <text evidence="1">Belongs to the ETF beta-subunit/FixA family.</text>
</comment>
<evidence type="ECO:0000256" key="1">
    <source>
        <dbReference type="ARBA" id="ARBA00007557"/>
    </source>
</evidence>
<proteinExistence type="inferred from homology"/>
<evidence type="ECO:0000256" key="2">
    <source>
        <dbReference type="ARBA" id="ARBA00022982"/>
    </source>
</evidence>
<dbReference type="PROSITE" id="PS01065">
    <property type="entry name" value="ETF_BETA"/>
    <property type="match status" value="1"/>
</dbReference>
<dbReference type="PIRSF" id="PIRSF000090">
    <property type="entry name" value="Beta-ETF"/>
    <property type="match status" value="1"/>
</dbReference>
<reference evidence="5 6" key="1">
    <citation type="submission" date="2022-03" db="EMBL/GenBank/DDBJ databases">
        <title>Parabacteroides sp. nov. isolated from swine feces.</title>
        <authorList>
            <person name="Bak J.E."/>
        </authorList>
    </citation>
    <scope>NUCLEOTIDE SEQUENCE [LARGE SCALE GENOMIC DNA]</scope>
    <source>
        <strain evidence="5 6">AGMB00274</strain>
    </source>
</reference>
<dbReference type="InterPro" id="IPR014730">
    <property type="entry name" value="ETF_a/b_N"/>
</dbReference>
<sequence>MSLRIIVLAKQVPDTRNVGKDAMKEDGTVNRAALPAIFNPEDLNALEQALRLKDTHPGSTVTLLTMGPGRAAEIIREGLYRGADGGYLLTDRAFAGADTLATSYALATAIKKIQDYDVIIGGRQAIDGDTAQVGPQVAEKLGLTQITYAEEILNVDEENRRITVKRHIDGGVETVEGPLPIVITVNGSAAPCRPRNAKLVQKYKRALGKQEKAPAPACHPDGTPALKYAELYETRPYLNIPEWSVADVNGDLKQCGLSGSPTKVKSIQNIVFQAKESKTLTSSDKDIEDLIVELLANHTIG</sequence>
<dbReference type="SUPFAM" id="SSF52402">
    <property type="entry name" value="Adenine nucleotide alpha hydrolases-like"/>
    <property type="match status" value="1"/>
</dbReference>
<dbReference type="Pfam" id="PF01012">
    <property type="entry name" value="ETF"/>
    <property type="match status" value="1"/>
</dbReference>
<keyword evidence="2" id="KW-0249">Electron transport</keyword>
<dbReference type="PANTHER" id="PTHR21294">
    <property type="entry name" value="ELECTRON TRANSFER FLAVOPROTEIN BETA-SUBUNIT"/>
    <property type="match status" value="1"/>
</dbReference>
<organism evidence="5 6">
    <name type="scientific">Parabacteroides faecalis</name>
    <dbReference type="NCBI Taxonomy" id="2924040"/>
    <lineage>
        <taxon>Bacteria</taxon>
        <taxon>Pseudomonadati</taxon>
        <taxon>Bacteroidota</taxon>
        <taxon>Bacteroidia</taxon>
        <taxon>Bacteroidales</taxon>
        <taxon>Tannerellaceae</taxon>
        <taxon>Parabacteroides</taxon>
    </lineage>
</organism>
<keyword evidence="2" id="KW-0813">Transport</keyword>
<feature type="domain" description="Electron transfer flavoprotein alpha/beta-subunit N-terminal" evidence="4">
    <location>
        <begin position="26"/>
        <end position="211"/>
    </location>
</feature>
<dbReference type="PANTHER" id="PTHR21294:SF17">
    <property type="entry name" value="PROTEIN FIXA"/>
    <property type="match status" value="1"/>
</dbReference>
<dbReference type="SMART" id="SM00893">
    <property type="entry name" value="ETF"/>
    <property type="match status" value="1"/>
</dbReference>
<name>A0ABT0BWB9_9BACT</name>
<evidence type="ECO:0000256" key="3">
    <source>
        <dbReference type="ARBA" id="ARBA00040635"/>
    </source>
</evidence>
<gene>
    <name evidence="5" type="ORF">MUN53_00135</name>
</gene>
<dbReference type="EMBL" id="JAKZMM010000001">
    <property type="protein sequence ID" value="MCJ2379041.1"/>
    <property type="molecule type" value="Genomic_DNA"/>
</dbReference>
<dbReference type="CDD" id="cd01714">
    <property type="entry name" value="ETF_beta"/>
    <property type="match status" value="1"/>
</dbReference>